<reference evidence="3" key="2">
    <citation type="submission" date="2023-05" db="EMBL/GenBank/DDBJ databases">
        <authorList>
            <consortium name="Lawrence Berkeley National Laboratory"/>
            <person name="Steindorff A."/>
            <person name="Hensen N."/>
            <person name="Bonometti L."/>
            <person name="Westerberg I."/>
            <person name="Brannstrom I.O."/>
            <person name="Guillou S."/>
            <person name="Cros-Aarteil S."/>
            <person name="Calhoun S."/>
            <person name="Haridas S."/>
            <person name="Kuo A."/>
            <person name="Mondo S."/>
            <person name="Pangilinan J."/>
            <person name="Riley R."/>
            <person name="Labutti K."/>
            <person name="Andreopoulos B."/>
            <person name="Lipzen A."/>
            <person name="Chen C."/>
            <person name="Yanf M."/>
            <person name="Daum C."/>
            <person name="Ng V."/>
            <person name="Clum A."/>
            <person name="Ohm R."/>
            <person name="Martin F."/>
            <person name="Silar P."/>
            <person name="Natvig D."/>
            <person name="Lalanne C."/>
            <person name="Gautier V."/>
            <person name="Ament-Velasquez S.L."/>
            <person name="Kruys A."/>
            <person name="Hutchinson M.I."/>
            <person name="Powell A.J."/>
            <person name="Barry K."/>
            <person name="Miller A.N."/>
            <person name="Grigoriev I.V."/>
            <person name="Debuchy R."/>
            <person name="Gladieux P."/>
            <person name="Thoren M.H."/>
            <person name="Johannesson H."/>
        </authorList>
    </citation>
    <scope>NUCLEOTIDE SEQUENCE</scope>
    <source>
        <strain evidence="3">PSN309</strain>
    </source>
</reference>
<accession>A0AAN7AKB2</accession>
<evidence type="ECO:0000256" key="1">
    <source>
        <dbReference type="SAM" id="MobiDB-lite"/>
    </source>
</evidence>
<dbReference type="AlphaFoldDB" id="A0AAN7AKB2"/>
<proteinExistence type="predicted"/>
<evidence type="ECO:0000313" key="4">
    <source>
        <dbReference type="Proteomes" id="UP001302126"/>
    </source>
</evidence>
<name>A0AAN7AKB2_9PEZI</name>
<feature type="region of interest" description="Disordered" evidence="1">
    <location>
        <begin position="93"/>
        <end position="125"/>
    </location>
</feature>
<dbReference type="EMBL" id="MU864371">
    <property type="protein sequence ID" value="KAK4189849.1"/>
    <property type="molecule type" value="Genomic_DNA"/>
</dbReference>
<dbReference type="InterPro" id="IPR010730">
    <property type="entry name" value="HET"/>
</dbReference>
<keyword evidence="4" id="KW-1185">Reference proteome</keyword>
<comment type="caution">
    <text evidence="3">The sequence shown here is derived from an EMBL/GenBank/DDBJ whole genome shotgun (WGS) entry which is preliminary data.</text>
</comment>
<evidence type="ECO:0000313" key="3">
    <source>
        <dbReference type="EMBL" id="KAK4189849.1"/>
    </source>
</evidence>
<feature type="compositionally biased region" description="Basic and acidic residues" evidence="1">
    <location>
        <begin position="93"/>
        <end position="107"/>
    </location>
</feature>
<dbReference type="PANTHER" id="PTHR24148:SF81">
    <property type="entry name" value="HETEROKARYON INCOMPATIBILITY DOMAIN-CONTAINING PROTEIN"/>
    <property type="match status" value="1"/>
</dbReference>
<dbReference type="Pfam" id="PF06985">
    <property type="entry name" value="HET"/>
    <property type="match status" value="1"/>
</dbReference>
<evidence type="ECO:0000259" key="2">
    <source>
        <dbReference type="Pfam" id="PF06985"/>
    </source>
</evidence>
<dbReference type="InterPro" id="IPR052895">
    <property type="entry name" value="HetReg/Transcr_Mod"/>
</dbReference>
<protein>
    <submittedName>
        <fullName evidence="3">Heterokaryon incompatibility protein-domain-containing protein</fullName>
    </submittedName>
</protein>
<dbReference type="PANTHER" id="PTHR24148">
    <property type="entry name" value="ANKYRIN REPEAT DOMAIN-CONTAINING PROTEIN 39 HOMOLOG-RELATED"/>
    <property type="match status" value="1"/>
</dbReference>
<sequence>MALSSWHERTCGRPDVSLVDGVPFCMSCGSLGALDDLQPSQAPPALPVPSRRRAKLDLSWPSSVKYAATCFNESGEEIGGVVEELVQGLEIAAESKGDQKDAPKGEGEGEGEGEGAGYDSFSDCESVSSAGTLQLTPSQKNPSPPVQLPGKDSIRLLRLSKGRGQEPLHGALEAHHLKYFPEYEALSYTWADASGNSSRTKKLYLGEEWSVFPITPNCDAALRRLRLPTKERHIWVDSVCIDQFNIEERSHQVQLMPVIYATAERVLIYLGEDEPELDMKSKHLFNNTTELTSEWDNLENMLKRPYFFRSWIIQEIASARTALVAWHGTSWRVWPIYDKIAKPNMFLPWIQQFDRRRYKTPNHLLQLIIDSWTSQAYDPRDKVFSPLGVISGAGADGLVADYSLTVEQVYTGLAAFALVKQKQSQILKYAGGYVKSASLPSWVPDWQLLSRNWDIFAQIRWFHDSESQTRFMTGHRISETRTERIRQPWLMDSIDSIPFTDTTIHSATGALCLSGMKITDLTADHRRTTIYGVGDSWNVSRTHECTAYRGLGLFVTGITAIQDQGIHGTTTATLVPDNDTSTRLSVWFLHGIDTPVILRQVVSSRSEVFSFVGPAYVWIQTGVSMRMGTGGHNGDRGSPRSVLCEPNWLTGEKLNPNEDKVLQTCGIDFAELSFTLNQTTLEACDEFRIAKFQWLGESAETTWSNTIRYQLPILFLVPSLRTSDLMLPVMDMMEDLRDTLEKQAKFWEEIISLLEVAKTFPGGQPISNEIWEQQYVRRARQLDQARRKAFDFEDQIGDNHEEVRCILKRVYTSASNRETLVERIQQFVERVADHDEGDSDHAGTPSACGNTLYVPVWYLCQDMIRSWWTNLVRRQLTDAATYLREVDRFAVINNASEVDNNNDIYGVEREQTRSKPEENLASAKRWRDAFVFGAMEADLTKKSVQILIEQRKKYVDLMRRKWESIVIL</sequence>
<reference evidence="3" key="1">
    <citation type="journal article" date="2023" name="Mol. Phylogenet. Evol.">
        <title>Genome-scale phylogeny and comparative genomics of the fungal order Sordariales.</title>
        <authorList>
            <person name="Hensen N."/>
            <person name="Bonometti L."/>
            <person name="Westerberg I."/>
            <person name="Brannstrom I.O."/>
            <person name="Guillou S."/>
            <person name="Cros-Aarteil S."/>
            <person name="Calhoun S."/>
            <person name="Haridas S."/>
            <person name="Kuo A."/>
            <person name="Mondo S."/>
            <person name="Pangilinan J."/>
            <person name="Riley R."/>
            <person name="LaButti K."/>
            <person name="Andreopoulos B."/>
            <person name="Lipzen A."/>
            <person name="Chen C."/>
            <person name="Yan M."/>
            <person name="Daum C."/>
            <person name="Ng V."/>
            <person name="Clum A."/>
            <person name="Steindorff A."/>
            <person name="Ohm R.A."/>
            <person name="Martin F."/>
            <person name="Silar P."/>
            <person name="Natvig D.O."/>
            <person name="Lalanne C."/>
            <person name="Gautier V."/>
            <person name="Ament-Velasquez S.L."/>
            <person name="Kruys A."/>
            <person name="Hutchinson M.I."/>
            <person name="Powell A.J."/>
            <person name="Barry K."/>
            <person name="Miller A.N."/>
            <person name="Grigoriev I.V."/>
            <person name="Debuchy R."/>
            <person name="Gladieux P."/>
            <person name="Hiltunen Thoren M."/>
            <person name="Johannesson H."/>
        </authorList>
    </citation>
    <scope>NUCLEOTIDE SEQUENCE</scope>
    <source>
        <strain evidence="3">PSN309</strain>
    </source>
</reference>
<gene>
    <name evidence="3" type="ORF">QBC35DRAFT_122395</name>
</gene>
<feature type="domain" description="Heterokaryon incompatibility" evidence="2">
    <location>
        <begin position="183"/>
        <end position="315"/>
    </location>
</feature>
<organism evidence="3 4">
    <name type="scientific">Podospora australis</name>
    <dbReference type="NCBI Taxonomy" id="1536484"/>
    <lineage>
        <taxon>Eukaryota</taxon>
        <taxon>Fungi</taxon>
        <taxon>Dikarya</taxon>
        <taxon>Ascomycota</taxon>
        <taxon>Pezizomycotina</taxon>
        <taxon>Sordariomycetes</taxon>
        <taxon>Sordariomycetidae</taxon>
        <taxon>Sordariales</taxon>
        <taxon>Podosporaceae</taxon>
        <taxon>Podospora</taxon>
    </lineage>
</organism>
<dbReference type="Proteomes" id="UP001302126">
    <property type="component" value="Unassembled WGS sequence"/>
</dbReference>